<evidence type="ECO:0008006" key="17">
    <source>
        <dbReference type="Google" id="ProtNLM"/>
    </source>
</evidence>
<dbReference type="Proteomes" id="UP000008144">
    <property type="component" value="Unassembled WGS sequence"/>
</dbReference>
<sequence length="276" mass="31383">MLSTGSKTFLFRPFLGSCHALQSGKLPCSNLHTTPTKITVKRYLVGYSWSTQPHSRLLHSCQQLKIDDKNKSEHFKIETNDSTDEPNIEVENFPHFREAKKAKETQKGSSLAEAEEHPDVEEGRAMQDGGYRLPHPIWHKQELESVRISHRPPVGKVDKLAYYSVQLLRTGFDVFSGYTLGTYTGRLDEKQWVKRIIFLETIAGVPGMVGAMVRHLVSLRRLKRDHGWIHTLLEEAENERMHLMTAMRIANPGIIMRTSIVVAQGIFVSGFSLAYL</sequence>
<protein>
    <recommendedName>
        <fullName evidence="17">Alternative oxidase</fullName>
    </recommendedName>
</protein>
<proteinExistence type="inferred from homology"/>
<dbReference type="Ensembl" id="ENSCINT00000035657.1">
    <property type="protein sequence ID" value="ENSCINP00000030141.1"/>
    <property type="gene ID" value="ENSCING00000022329.1"/>
</dbReference>
<evidence type="ECO:0000313" key="15">
    <source>
        <dbReference type="Ensembl" id="ENSCINP00000030141.1"/>
    </source>
</evidence>
<comment type="similarity">
    <text evidence="3">Belongs to the alternative oxidase family.</text>
</comment>
<evidence type="ECO:0000256" key="12">
    <source>
        <dbReference type="ARBA" id="ARBA00023136"/>
    </source>
</evidence>
<evidence type="ECO:0000256" key="3">
    <source>
        <dbReference type="ARBA" id="ARBA00008388"/>
    </source>
</evidence>
<feature type="region of interest" description="Disordered" evidence="13">
    <location>
        <begin position="101"/>
        <end position="126"/>
    </location>
</feature>
<reference evidence="15" key="3">
    <citation type="submission" date="2025-09" db="UniProtKB">
        <authorList>
            <consortium name="Ensembl"/>
        </authorList>
    </citation>
    <scope>IDENTIFICATION</scope>
</reference>
<dbReference type="GO" id="GO:0016020">
    <property type="term" value="C:membrane"/>
    <property type="evidence" value="ECO:0007669"/>
    <property type="project" value="UniProtKB-SubCell"/>
</dbReference>
<reference evidence="15" key="2">
    <citation type="submission" date="2025-08" db="UniProtKB">
        <authorList>
            <consortium name="Ensembl"/>
        </authorList>
    </citation>
    <scope>IDENTIFICATION</scope>
</reference>
<dbReference type="InParanoid" id="H2XKF9"/>
<keyword evidence="5" id="KW-0679">Respiratory chain</keyword>
<evidence type="ECO:0000256" key="10">
    <source>
        <dbReference type="ARBA" id="ARBA00023002"/>
    </source>
</evidence>
<dbReference type="PANTHER" id="PTHR31803">
    <property type="entry name" value="ALTERNATIVE OXIDASE"/>
    <property type="match status" value="1"/>
</dbReference>
<keyword evidence="16" id="KW-1185">Reference proteome</keyword>
<evidence type="ECO:0000256" key="14">
    <source>
        <dbReference type="SAM" id="Phobius"/>
    </source>
</evidence>
<comment type="subcellular location">
    <subcellularLocation>
        <location evidence="2">Membrane</location>
    </subcellularLocation>
</comment>
<evidence type="ECO:0000256" key="9">
    <source>
        <dbReference type="ARBA" id="ARBA00022989"/>
    </source>
</evidence>
<comment type="cofactor">
    <cofactor evidence="1">
        <name>Fe cation</name>
        <dbReference type="ChEBI" id="CHEBI:24875"/>
    </cofactor>
</comment>
<dbReference type="InterPro" id="IPR038659">
    <property type="entry name" value="AOX_sf"/>
</dbReference>
<accession>H2XKF9</accession>
<dbReference type="Gene3D" id="1.20.1260.140">
    <property type="entry name" value="Alternative oxidase"/>
    <property type="match status" value="1"/>
</dbReference>
<evidence type="ECO:0000313" key="16">
    <source>
        <dbReference type="Proteomes" id="UP000008144"/>
    </source>
</evidence>
<evidence type="ECO:0000256" key="11">
    <source>
        <dbReference type="ARBA" id="ARBA00023004"/>
    </source>
</evidence>
<evidence type="ECO:0000256" key="13">
    <source>
        <dbReference type="SAM" id="MobiDB-lite"/>
    </source>
</evidence>
<evidence type="ECO:0000256" key="1">
    <source>
        <dbReference type="ARBA" id="ARBA00001962"/>
    </source>
</evidence>
<dbReference type="STRING" id="7719.ENSCINP00000030141"/>
<dbReference type="Pfam" id="PF01786">
    <property type="entry name" value="AOX"/>
    <property type="match status" value="1"/>
</dbReference>
<keyword evidence="4" id="KW-0813">Transport</keyword>
<dbReference type="GO" id="GO:0046872">
    <property type="term" value="F:metal ion binding"/>
    <property type="evidence" value="ECO:0007669"/>
    <property type="project" value="UniProtKB-KW"/>
</dbReference>
<dbReference type="HOGENOM" id="CLU_953022_0_0_1"/>
<dbReference type="AlphaFoldDB" id="H2XKF9"/>
<dbReference type="GeneTree" id="ENSGT00660000097321"/>
<keyword evidence="7" id="KW-0479">Metal-binding</keyword>
<keyword evidence="11" id="KW-0408">Iron</keyword>
<keyword evidence="8" id="KW-0249">Electron transport</keyword>
<evidence type="ECO:0000256" key="8">
    <source>
        <dbReference type="ARBA" id="ARBA00022982"/>
    </source>
</evidence>
<keyword evidence="12 14" id="KW-0472">Membrane</keyword>
<keyword evidence="9 14" id="KW-1133">Transmembrane helix</keyword>
<dbReference type="PANTHER" id="PTHR31803:SF3">
    <property type="entry name" value="ALTERNATIVE OXIDASE"/>
    <property type="match status" value="1"/>
</dbReference>
<feature type="compositionally biased region" description="Basic and acidic residues" evidence="13">
    <location>
        <begin position="114"/>
        <end position="125"/>
    </location>
</feature>
<dbReference type="InterPro" id="IPR002680">
    <property type="entry name" value="AOX"/>
</dbReference>
<reference evidence="16" key="1">
    <citation type="journal article" date="2002" name="Science">
        <title>The draft genome of Ciona intestinalis: insights into chordate and vertebrate origins.</title>
        <authorList>
            <person name="Dehal P."/>
            <person name="Satou Y."/>
            <person name="Campbell R.K."/>
            <person name="Chapman J."/>
            <person name="Degnan B."/>
            <person name="De Tomaso A."/>
            <person name="Davidson B."/>
            <person name="Di Gregorio A."/>
            <person name="Gelpke M."/>
            <person name="Goodstein D.M."/>
            <person name="Harafuji N."/>
            <person name="Hastings K.E."/>
            <person name="Ho I."/>
            <person name="Hotta K."/>
            <person name="Huang W."/>
            <person name="Kawashima T."/>
            <person name="Lemaire P."/>
            <person name="Martinez D."/>
            <person name="Meinertzhagen I.A."/>
            <person name="Necula S."/>
            <person name="Nonaka M."/>
            <person name="Putnam N."/>
            <person name="Rash S."/>
            <person name="Saiga H."/>
            <person name="Satake M."/>
            <person name="Terry A."/>
            <person name="Yamada L."/>
            <person name="Wang H.G."/>
            <person name="Awazu S."/>
            <person name="Azumi K."/>
            <person name="Boore J."/>
            <person name="Branno M."/>
            <person name="Chin-Bow S."/>
            <person name="DeSantis R."/>
            <person name="Doyle S."/>
            <person name="Francino P."/>
            <person name="Keys D.N."/>
            <person name="Haga S."/>
            <person name="Hayashi H."/>
            <person name="Hino K."/>
            <person name="Imai K.S."/>
            <person name="Inaba K."/>
            <person name="Kano S."/>
            <person name="Kobayashi K."/>
            <person name="Kobayashi M."/>
            <person name="Lee B.I."/>
            <person name="Makabe K.W."/>
            <person name="Manohar C."/>
            <person name="Matassi G."/>
            <person name="Medina M."/>
            <person name="Mochizuki Y."/>
            <person name="Mount S."/>
            <person name="Morishita T."/>
            <person name="Miura S."/>
            <person name="Nakayama A."/>
            <person name="Nishizaka S."/>
            <person name="Nomoto H."/>
            <person name="Ohta F."/>
            <person name="Oishi K."/>
            <person name="Rigoutsos I."/>
            <person name="Sano M."/>
            <person name="Sasaki A."/>
            <person name="Sasakura Y."/>
            <person name="Shoguchi E."/>
            <person name="Shin-i T."/>
            <person name="Spagnuolo A."/>
            <person name="Stainier D."/>
            <person name="Suzuki M.M."/>
            <person name="Tassy O."/>
            <person name="Takatori N."/>
            <person name="Tokuoka M."/>
            <person name="Yagi K."/>
            <person name="Yoshizaki F."/>
            <person name="Wada S."/>
            <person name="Zhang C."/>
            <person name="Hyatt P.D."/>
            <person name="Larimer F."/>
            <person name="Detter C."/>
            <person name="Doggett N."/>
            <person name="Glavina T."/>
            <person name="Hawkins T."/>
            <person name="Richardson P."/>
            <person name="Lucas S."/>
            <person name="Kohara Y."/>
            <person name="Levine M."/>
            <person name="Satoh N."/>
            <person name="Rokhsar D.S."/>
        </authorList>
    </citation>
    <scope>NUCLEOTIDE SEQUENCE [LARGE SCALE GENOMIC DNA]</scope>
</reference>
<feature type="transmembrane region" description="Helical" evidence="14">
    <location>
        <begin position="196"/>
        <end position="217"/>
    </location>
</feature>
<evidence type="ECO:0000256" key="7">
    <source>
        <dbReference type="ARBA" id="ARBA00022723"/>
    </source>
</evidence>
<dbReference type="GO" id="GO:0009916">
    <property type="term" value="F:alternative oxidase activity"/>
    <property type="evidence" value="ECO:0007669"/>
    <property type="project" value="InterPro"/>
</dbReference>
<keyword evidence="6 14" id="KW-0812">Transmembrane</keyword>
<feature type="transmembrane region" description="Helical" evidence="14">
    <location>
        <begin position="254"/>
        <end position="275"/>
    </location>
</feature>
<name>H2XKF9_CIOIN</name>
<evidence type="ECO:0000256" key="2">
    <source>
        <dbReference type="ARBA" id="ARBA00004370"/>
    </source>
</evidence>
<evidence type="ECO:0000256" key="6">
    <source>
        <dbReference type="ARBA" id="ARBA00022692"/>
    </source>
</evidence>
<dbReference type="OMA" id="LAYYSVQ"/>
<organism evidence="15 16">
    <name type="scientific">Ciona intestinalis</name>
    <name type="common">Transparent sea squirt</name>
    <name type="synonym">Ascidia intestinalis</name>
    <dbReference type="NCBI Taxonomy" id="7719"/>
    <lineage>
        <taxon>Eukaryota</taxon>
        <taxon>Metazoa</taxon>
        <taxon>Chordata</taxon>
        <taxon>Tunicata</taxon>
        <taxon>Ascidiacea</taxon>
        <taxon>Phlebobranchia</taxon>
        <taxon>Cionidae</taxon>
        <taxon>Ciona</taxon>
    </lineage>
</organism>
<evidence type="ECO:0000256" key="4">
    <source>
        <dbReference type="ARBA" id="ARBA00022448"/>
    </source>
</evidence>
<keyword evidence="10" id="KW-0560">Oxidoreductase</keyword>
<evidence type="ECO:0000256" key="5">
    <source>
        <dbReference type="ARBA" id="ARBA00022660"/>
    </source>
</evidence>